<sequence length="69" mass="7467">MNNNEMYFSDEQSNSVTELFCTGEFGMGLDQSTGLELPLLDIPTVFYPDQLAETAIPAQPSTPIPAPTA</sequence>
<comment type="caution">
    <text evidence="1">The sequence shown here is derived from an EMBL/GenBank/DDBJ whole genome shotgun (WGS) entry which is preliminary data.</text>
</comment>
<organism evidence="1 2">
    <name type="scientific">Mucor saturninus</name>
    <dbReference type="NCBI Taxonomy" id="64648"/>
    <lineage>
        <taxon>Eukaryota</taxon>
        <taxon>Fungi</taxon>
        <taxon>Fungi incertae sedis</taxon>
        <taxon>Mucoromycota</taxon>
        <taxon>Mucoromycotina</taxon>
        <taxon>Mucoromycetes</taxon>
        <taxon>Mucorales</taxon>
        <taxon>Mucorineae</taxon>
        <taxon>Mucoraceae</taxon>
        <taxon>Mucor</taxon>
    </lineage>
</organism>
<protein>
    <submittedName>
        <fullName evidence="1">Uncharacterized protein</fullName>
    </submittedName>
</protein>
<proteinExistence type="predicted"/>
<name>A0A8H7QJ76_9FUNG</name>
<evidence type="ECO:0000313" key="1">
    <source>
        <dbReference type="EMBL" id="KAG2193533.1"/>
    </source>
</evidence>
<reference evidence="1" key="1">
    <citation type="submission" date="2020-12" db="EMBL/GenBank/DDBJ databases">
        <title>Metabolic potential, ecology and presence of endohyphal bacteria is reflected in genomic diversity of Mucoromycotina.</title>
        <authorList>
            <person name="Muszewska A."/>
            <person name="Okrasinska A."/>
            <person name="Steczkiewicz K."/>
            <person name="Drgas O."/>
            <person name="Orlowska M."/>
            <person name="Perlinska-Lenart U."/>
            <person name="Aleksandrzak-Piekarczyk T."/>
            <person name="Szatraj K."/>
            <person name="Zielenkiewicz U."/>
            <person name="Pilsyk S."/>
            <person name="Malc E."/>
            <person name="Mieczkowski P."/>
            <person name="Kruszewska J.S."/>
            <person name="Biernat P."/>
            <person name="Pawlowska J."/>
        </authorList>
    </citation>
    <scope>NUCLEOTIDE SEQUENCE</scope>
    <source>
        <strain evidence="1">WA0000017839</strain>
    </source>
</reference>
<keyword evidence="2" id="KW-1185">Reference proteome</keyword>
<evidence type="ECO:0000313" key="2">
    <source>
        <dbReference type="Proteomes" id="UP000603453"/>
    </source>
</evidence>
<accession>A0A8H7QJ76</accession>
<dbReference type="EMBL" id="JAEPRD010000229">
    <property type="protein sequence ID" value="KAG2193533.1"/>
    <property type="molecule type" value="Genomic_DNA"/>
</dbReference>
<dbReference type="AlphaFoldDB" id="A0A8H7QJ76"/>
<gene>
    <name evidence="1" type="ORF">INT47_009584</name>
</gene>
<dbReference type="Proteomes" id="UP000603453">
    <property type="component" value="Unassembled WGS sequence"/>
</dbReference>